<evidence type="ECO:0000313" key="4">
    <source>
        <dbReference type="Proteomes" id="UP000521872"/>
    </source>
</evidence>
<accession>A0A8H4QUL2</accession>
<organism evidence="3 4">
    <name type="scientific">Agrocybe pediades</name>
    <dbReference type="NCBI Taxonomy" id="84607"/>
    <lineage>
        <taxon>Eukaryota</taxon>
        <taxon>Fungi</taxon>
        <taxon>Dikarya</taxon>
        <taxon>Basidiomycota</taxon>
        <taxon>Agaricomycotina</taxon>
        <taxon>Agaricomycetes</taxon>
        <taxon>Agaricomycetidae</taxon>
        <taxon>Agaricales</taxon>
        <taxon>Agaricineae</taxon>
        <taxon>Strophariaceae</taxon>
        <taxon>Agrocybe</taxon>
    </lineage>
</organism>
<dbReference type="EMBL" id="JAACJL010000031">
    <property type="protein sequence ID" value="KAF4616990.1"/>
    <property type="molecule type" value="Genomic_DNA"/>
</dbReference>
<dbReference type="Proteomes" id="UP000521872">
    <property type="component" value="Unassembled WGS sequence"/>
</dbReference>
<name>A0A8H4QUL2_9AGAR</name>
<evidence type="ECO:0000256" key="2">
    <source>
        <dbReference type="SAM" id="MobiDB-lite"/>
    </source>
</evidence>
<dbReference type="AlphaFoldDB" id="A0A8H4QUL2"/>
<evidence type="ECO:0000256" key="1">
    <source>
        <dbReference type="SAM" id="Coils"/>
    </source>
</evidence>
<sequence>MGILRLLSRISHFFHSHRADMIKDIRIPSLKENGKADSSVFEIEHWFDMVCARNNSEDDVKAFMVQQLDWYKNDVGFRHEYLVATINGPNNEKAFLRFERRSTSEQLKKAQLDNVVGGKRMTDAERKAAVAAYEEEQRLINAAKTPYIGSGPSKVQPSSSSMSSSPDSNFRAADHVVHVRNPLMLNDNPADKAYLMTTYADFENPLSLRDLAVIVHEVSKESPRYNAITEQCYWLVRTVVGVATELYGPKEVTNTDKADRAGRFIFTSVNRDILIEIGKFVKMVVESIEADNKRIVESYEDGKGGRLKEKQRADEAEARAEAAVARAEAMEEELQLARYR</sequence>
<keyword evidence="4" id="KW-1185">Reference proteome</keyword>
<gene>
    <name evidence="3" type="ORF">D9613_008886</name>
</gene>
<feature type="compositionally biased region" description="Low complexity" evidence="2">
    <location>
        <begin position="150"/>
        <end position="168"/>
    </location>
</feature>
<protein>
    <submittedName>
        <fullName evidence="3">Uncharacterized protein</fullName>
    </submittedName>
</protein>
<feature type="region of interest" description="Disordered" evidence="2">
    <location>
        <begin position="148"/>
        <end position="169"/>
    </location>
</feature>
<proteinExistence type="predicted"/>
<reference evidence="3 4" key="1">
    <citation type="submission" date="2019-12" db="EMBL/GenBank/DDBJ databases">
        <authorList>
            <person name="Floudas D."/>
            <person name="Bentzer J."/>
            <person name="Ahren D."/>
            <person name="Johansson T."/>
            <person name="Persson P."/>
            <person name="Tunlid A."/>
        </authorList>
    </citation>
    <scope>NUCLEOTIDE SEQUENCE [LARGE SCALE GENOMIC DNA]</scope>
    <source>
        <strain evidence="3 4">CBS 102.39</strain>
    </source>
</reference>
<feature type="coiled-coil region" evidence="1">
    <location>
        <begin position="306"/>
        <end position="340"/>
    </location>
</feature>
<evidence type="ECO:0000313" key="3">
    <source>
        <dbReference type="EMBL" id="KAF4616990.1"/>
    </source>
</evidence>
<keyword evidence="1" id="KW-0175">Coiled coil</keyword>
<comment type="caution">
    <text evidence="3">The sequence shown here is derived from an EMBL/GenBank/DDBJ whole genome shotgun (WGS) entry which is preliminary data.</text>
</comment>